<dbReference type="GO" id="GO:1901135">
    <property type="term" value="P:carbohydrate derivative metabolic process"/>
    <property type="evidence" value="ECO:0007669"/>
    <property type="project" value="InterPro"/>
</dbReference>
<dbReference type="SUPFAM" id="SSF53697">
    <property type="entry name" value="SIS domain"/>
    <property type="match status" value="1"/>
</dbReference>
<dbReference type="STRING" id="1321606.SAMD00020551_0852"/>
<evidence type="ECO:0000259" key="1">
    <source>
        <dbReference type="Pfam" id="PF10740"/>
    </source>
</evidence>
<dbReference type="Pfam" id="PF10740">
    <property type="entry name" value="DUF2529"/>
    <property type="match status" value="1"/>
</dbReference>
<dbReference type="RefSeq" id="WP_041964635.1">
    <property type="nucleotide sequence ID" value="NZ_BASE01000017.1"/>
</dbReference>
<dbReference type="Gene3D" id="3.40.50.10490">
    <property type="entry name" value="Glucose-6-phosphate isomerase like protein, domain 1"/>
    <property type="match status" value="1"/>
</dbReference>
<name>A0A0A8X104_MESS1</name>
<accession>A0A0A8X104</accession>
<feature type="domain" description="DUF2529" evidence="1">
    <location>
        <begin position="1"/>
        <end position="170"/>
    </location>
</feature>
<reference evidence="2 3" key="1">
    <citation type="submission" date="2013-06" db="EMBL/GenBank/DDBJ databases">
        <title>Whole genome shotgun sequence of Bacillus selenatarsenatis SF-1.</title>
        <authorList>
            <person name="Kuroda M."/>
            <person name="Sei K."/>
            <person name="Yamashita M."/>
            <person name="Ike M."/>
        </authorList>
    </citation>
    <scope>NUCLEOTIDE SEQUENCE [LARGE SCALE GENOMIC DNA]</scope>
    <source>
        <strain evidence="2 3">SF-1</strain>
    </source>
</reference>
<dbReference type="EMBL" id="BASE01000017">
    <property type="protein sequence ID" value="GAM12717.1"/>
    <property type="molecule type" value="Genomic_DNA"/>
</dbReference>
<sequence length="173" mass="19028">MLKMFSTQLTGLFNRLQEKEEFSIEDGARLLAQAAAGEGTVYIFGTKEMQAVALEAVYGEEPLQSAAIFTEDVELEAADRVLVVSRYADDEEAVGAARDLQEKGIPFVAISTVRGENEAAGLNTLADVHIDLRLKKGLLPDEMGNRVGYPTSIVALYIFFGLKFTIEEILEEY</sequence>
<dbReference type="OrthoDB" id="2737584at2"/>
<comment type="caution">
    <text evidence="2">The sequence shown here is derived from an EMBL/GenBank/DDBJ whole genome shotgun (WGS) entry which is preliminary data.</text>
</comment>
<protein>
    <recommendedName>
        <fullName evidence="1">DUF2529 domain-containing protein</fullName>
    </recommendedName>
</protein>
<dbReference type="Proteomes" id="UP000031014">
    <property type="component" value="Unassembled WGS sequence"/>
</dbReference>
<evidence type="ECO:0000313" key="2">
    <source>
        <dbReference type="EMBL" id="GAM12717.1"/>
    </source>
</evidence>
<dbReference type="InterPro" id="IPR046348">
    <property type="entry name" value="SIS_dom_sf"/>
</dbReference>
<gene>
    <name evidence="2" type="ORF">SAMD00020551_0852</name>
</gene>
<organism evidence="2 3">
    <name type="scientific">Mesobacillus selenatarsenatis (strain DSM 18680 / JCM 14380 / FERM P-15431 / SF-1)</name>
    <dbReference type="NCBI Taxonomy" id="1321606"/>
    <lineage>
        <taxon>Bacteria</taxon>
        <taxon>Bacillati</taxon>
        <taxon>Bacillota</taxon>
        <taxon>Bacilli</taxon>
        <taxon>Bacillales</taxon>
        <taxon>Bacillaceae</taxon>
        <taxon>Mesobacillus</taxon>
    </lineage>
</organism>
<dbReference type="InterPro" id="IPR019676">
    <property type="entry name" value="DUF2529"/>
</dbReference>
<proteinExistence type="predicted"/>
<dbReference type="AlphaFoldDB" id="A0A0A8X104"/>
<keyword evidence="3" id="KW-1185">Reference proteome</keyword>
<dbReference type="GO" id="GO:0097367">
    <property type="term" value="F:carbohydrate derivative binding"/>
    <property type="evidence" value="ECO:0007669"/>
    <property type="project" value="InterPro"/>
</dbReference>
<evidence type="ECO:0000313" key="3">
    <source>
        <dbReference type="Proteomes" id="UP000031014"/>
    </source>
</evidence>